<evidence type="ECO:0000313" key="1">
    <source>
        <dbReference type="EMBL" id="KAI3772739.1"/>
    </source>
</evidence>
<reference evidence="1 2" key="2">
    <citation type="journal article" date="2022" name="Mol. Ecol. Resour.">
        <title>The genomes of chicory, endive, great burdock and yacon provide insights into Asteraceae paleo-polyploidization history and plant inulin production.</title>
        <authorList>
            <person name="Fan W."/>
            <person name="Wang S."/>
            <person name="Wang H."/>
            <person name="Wang A."/>
            <person name="Jiang F."/>
            <person name="Liu H."/>
            <person name="Zhao H."/>
            <person name="Xu D."/>
            <person name="Zhang Y."/>
        </authorList>
    </citation>
    <scope>NUCLEOTIDE SEQUENCE [LARGE SCALE GENOMIC DNA]</scope>
    <source>
        <strain evidence="2">cv. Niubang</strain>
    </source>
</reference>
<dbReference type="EMBL" id="CM042047">
    <property type="protein sequence ID" value="KAI3772739.1"/>
    <property type="molecule type" value="Genomic_DNA"/>
</dbReference>
<gene>
    <name evidence="1" type="ORF">L6452_03932</name>
</gene>
<proteinExistence type="predicted"/>
<keyword evidence="2" id="KW-1185">Reference proteome</keyword>
<reference evidence="2" key="1">
    <citation type="journal article" date="2022" name="Mol. Ecol. Resour.">
        <title>The genomes of chicory, endive, great burdock and yacon provide insights into Asteraceae palaeo-polyploidization history and plant inulin production.</title>
        <authorList>
            <person name="Fan W."/>
            <person name="Wang S."/>
            <person name="Wang H."/>
            <person name="Wang A."/>
            <person name="Jiang F."/>
            <person name="Liu H."/>
            <person name="Zhao H."/>
            <person name="Xu D."/>
            <person name="Zhang Y."/>
        </authorList>
    </citation>
    <scope>NUCLEOTIDE SEQUENCE [LARGE SCALE GENOMIC DNA]</scope>
    <source>
        <strain evidence="2">cv. Niubang</strain>
    </source>
</reference>
<sequence length="97" mass="11407">MNLFLVQMKKSKLFLVQMKKLNMFLVESSDGKDEIEQRWWSSSALDNGGATMESYGVWKERWGRCDLMRRLCFGTEVNDRRNQETEKDIALADCCRC</sequence>
<evidence type="ECO:0000313" key="2">
    <source>
        <dbReference type="Proteomes" id="UP001055879"/>
    </source>
</evidence>
<comment type="caution">
    <text evidence="1">The sequence shown here is derived from an EMBL/GenBank/DDBJ whole genome shotgun (WGS) entry which is preliminary data.</text>
</comment>
<name>A0ACB9FN91_ARCLA</name>
<accession>A0ACB9FN91</accession>
<protein>
    <submittedName>
        <fullName evidence="1">Uncharacterized protein</fullName>
    </submittedName>
</protein>
<organism evidence="1 2">
    <name type="scientific">Arctium lappa</name>
    <name type="common">Greater burdock</name>
    <name type="synonym">Lappa major</name>
    <dbReference type="NCBI Taxonomy" id="4217"/>
    <lineage>
        <taxon>Eukaryota</taxon>
        <taxon>Viridiplantae</taxon>
        <taxon>Streptophyta</taxon>
        <taxon>Embryophyta</taxon>
        <taxon>Tracheophyta</taxon>
        <taxon>Spermatophyta</taxon>
        <taxon>Magnoliopsida</taxon>
        <taxon>eudicotyledons</taxon>
        <taxon>Gunneridae</taxon>
        <taxon>Pentapetalae</taxon>
        <taxon>asterids</taxon>
        <taxon>campanulids</taxon>
        <taxon>Asterales</taxon>
        <taxon>Asteraceae</taxon>
        <taxon>Carduoideae</taxon>
        <taxon>Cardueae</taxon>
        <taxon>Arctiinae</taxon>
        <taxon>Arctium</taxon>
    </lineage>
</organism>
<dbReference type="Proteomes" id="UP001055879">
    <property type="component" value="Linkage Group LG01"/>
</dbReference>